<keyword evidence="1" id="KW-0479">Metal-binding</keyword>
<evidence type="ECO:0000256" key="5">
    <source>
        <dbReference type="PROSITE-ProRule" id="PRU00175"/>
    </source>
</evidence>
<dbReference type="InterPro" id="IPR017907">
    <property type="entry name" value="Znf_RING_CS"/>
</dbReference>
<dbReference type="GO" id="GO:0007131">
    <property type="term" value="P:reciprocal meiotic recombination"/>
    <property type="evidence" value="ECO:0007669"/>
    <property type="project" value="InterPro"/>
</dbReference>
<dbReference type="AlphaFoldDB" id="A0A0K0F4X5"/>
<sequence>MSSSESSWVRCNGCVRTSPERRLYLTNCNHIFCLPCLGADAKDKEVNCPKCTSRTRISEINSNLENQKLLLFKDTDWMFNRIMMAHNEKMKEFDKSMKVLGAVTSFQRRHYKINMQKMSMERKQMTSLIDKLEKEKKDLIKDNAQLNAALMDKDATMKEKNEVTSGLKCELTRGDGTIKKDESAVDELKAKIRWLSQMLMERKEREKILSERVRELSINYLNVGRYPRVINPKISPNNVGICRGYRTNIAGRQRSQYDASLYYQNEVAKTMGRDMKLPHSAPVKKSCLRSMVSRQIPKTPCSKVRFSEVEEMLLMDNSGSNSSRIFSCGGNKVVAGDDIFNLCHPIKK</sequence>
<dbReference type="GO" id="GO:0019789">
    <property type="term" value="F:SUMO transferase activity"/>
    <property type="evidence" value="ECO:0007669"/>
    <property type="project" value="InterPro"/>
</dbReference>
<dbReference type="GO" id="GO:0007129">
    <property type="term" value="P:homologous chromosome pairing at meiosis"/>
    <property type="evidence" value="ECO:0007669"/>
    <property type="project" value="TreeGrafter"/>
</dbReference>
<keyword evidence="3" id="KW-0862">Zinc</keyword>
<accession>A0A0K0F4X5</accession>
<dbReference type="PROSITE" id="PS00518">
    <property type="entry name" value="ZF_RING_1"/>
    <property type="match status" value="1"/>
</dbReference>
<keyword evidence="6" id="KW-0175">Coiled coil</keyword>
<dbReference type="PROSITE" id="PS50089">
    <property type="entry name" value="ZF_RING_2"/>
    <property type="match status" value="1"/>
</dbReference>
<evidence type="ECO:0000256" key="1">
    <source>
        <dbReference type="ARBA" id="ARBA00022723"/>
    </source>
</evidence>
<feature type="coiled-coil region" evidence="6">
    <location>
        <begin position="115"/>
        <end position="149"/>
    </location>
</feature>
<evidence type="ECO:0000313" key="8">
    <source>
        <dbReference type="Proteomes" id="UP000035680"/>
    </source>
</evidence>
<evidence type="ECO:0000313" key="9">
    <source>
        <dbReference type="WBParaSite" id="SVE_0386500.1"/>
    </source>
</evidence>
<evidence type="ECO:0000256" key="4">
    <source>
        <dbReference type="ARBA" id="ARBA00023254"/>
    </source>
</evidence>
<dbReference type="PANTHER" id="PTHR22663:SF17">
    <property type="entry name" value="RING FINGER PROTEIN NARYA-RELATED"/>
    <property type="match status" value="1"/>
</dbReference>
<dbReference type="SUPFAM" id="SSF57850">
    <property type="entry name" value="RING/U-box"/>
    <property type="match status" value="1"/>
</dbReference>
<dbReference type="GO" id="GO:0000795">
    <property type="term" value="C:synaptonemal complex"/>
    <property type="evidence" value="ECO:0007669"/>
    <property type="project" value="InterPro"/>
</dbReference>
<evidence type="ECO:0000256" key="6">
    <source>
        <dbReference type="SAM" id="Coils"/>
    </source>
</evidence>
<keyword evidence="4" id="KW-0469">Meiosis</keyword>
<dbReference type="WBParaSite" id="SVE_0386500.1">
    <property type="protein sequence ID" value="SVE_0386500.1"/>
    <property type="gene ID" value="SVE_0386500"/>
</dbReference>
<evidence type="ECO:0000256" key="3">
    <source>
        <dbReference type="ARBA" id="ARBA00022833"/>
    </source>
</evidence>
<organism evidence="8 9">
    <name type="scientific">Strongyloides venezuelensis</name>
    <name type="common">Threadworm</name>
    <dbReference type="NCBI Taxonomy" id="75913"/>
    <lineage>
        <taxon>Eukaryota</taxon>
        <taxon>Metazoa</taxon>
        <taxon>Ecdysozoa</taxon>
        <taxon>Nematoda</taxon>
        <taxon>Chromadorea</taxon>
        <taxon>Rhabditida</taxon>
        <taxon>Tylenchina</taxon>
        <taxon>Panagrolaimomorpha</taxon>
        <taxon>Strongyloidoidea</taxon>
        <taxon>Strongyloididae</taxon>
        <taxon>Strongyloides</taxon>
    </lineage>
</organism>
<dbReference type="InterPro" id="IPR042123">
    <property type="entry name" value="Zip3/RNF212-like"/>
</dbReference>
<dbReference type="PANTHER" id="PTHR22663">
    <property type="entry name" value="RING FINGER PROTEIN NARYA-RELATED"/>
    <property type="match status" value="1"/>
</dbReference>
<reference evidence="8" key="1">
    <citation type="submission" date="2014-07" db="EMBL/GenBank/DDBJ databases">
        <authorList>
            <person name="Martin A.A"/>
            <person name="De Silva N."/>
        </authorList>
    </citation>
    <scope>NUCLEOTIDE SEQUENCE</scope>
</reference>
<name>A0A0K0F4X5_STRVS</name>
<dbReference type="Pfam" id="PF14634">
    <property type="entry name" value="zf-RING_5"/>
    <property type="match status" value="1"/>
</dbReference>
<evidence type="ECO:0000256" key="2">
    <source>
        <dbReference type="ARBA" id="ARBA00022771"/>
    </source>
</evidence>
<feature type="domain" description="RING-type" evidence="7">
    <location>
        <begin position="11"/>
        <end position="52"/>
    </location>
</feature>
<dbReference type="InterPro" id="IPR001841">
    <property type="entry name" value="Znf_RING"/>
</dbReference>
<dbReference type="Proteomes" id="UP000035680">
    <property type="component" value="Unassembled WGS sequence"/>
</dbReference>
<protein>
    <submittedName>
        <fullName evidence="9">RING-type domain-containing protein</fullName>
    </submittedName>
</protein>
<keyword evidence="8" id="KW-1185">Reference proteome</keyword>
<proteinExistence type="predicted"/>
<dbReference type="Gene3D" id="3.30.40.10">
    <property type="entry name" value="Zinc/RING finger domain, C3HC4 (zinc finger)"/>
    <property type="match status" value="1"/>
</dbReference>
<keyword evidence="2 5" id="KW-0863">Zinc-finger</keyword>
<dbReference type="GO" id="GO:0016925">
    <property type="term" value="P:protein sumoylation"/>
    <property type="evidence" value="ECO:0007669"/>
    <property type="project" value="TreeGrafter"/>
</dbReference>
<dbReference type="GO" id="GO:0008270">
    <property type="term" value="F:zinc ion binding"/>
    <property type="evidence" value="ECO:0007669"/>
    <property type="project" value="UniProtKB-KW"/>
</dbReference>
<evidence type="ECO:0000259" key="7">
    <source>
        <dbReference type="PROSITE" id="PS50089"/>
    </source>
</evidence>
<dbReference type="InterPro" id="IPR013083">
    <property type="entry name" value="Znf_RING/FYVE/PHD"/>
</dbReference>
<dbReference type="STRING" id="75913.A0A0K0F4X5"/>
<reference evidence="9" key="2">
    <citation type="submission" date="2015-08" db="UniProtKB">
        <authorList>
            <consortium name="WormBaseParasite"/>
        </authorList>
    </citation>
    <scope>IDENTIFICATION</scope>
</reference>